<comment type="similarity">
    <text evidence="1 2">Belongs to the UPF0145 family.</text>
</comment>
<name>A0A7V3YH55_9BACT</name>
<organism evidence="3">
    <name type="scientific">Candidatus Caldatribacterium californiense</name>
    <dbReference type="NCBI Taxonomy" id="1454726"/>
    <lineage>
        <taxon>Bacteria</taxon>
        <taxon>Pseudomonadati</taxon>
        <taxon>Atribacterota</taxon>
        <taxon>Atribacteria</taxon>
        <taxon>Atribacterales</taxon>
        <taxon>Candidatus Caldatribacteriaceae</taxon>
        <taxon>Candidatus Caldatribacterium</taxon>
    </lineage>
</organism>
<dbReference type="SUPFAM" id="SSF117782">
    <property type="entry name" value="YbjQ-like"/>
    <property type="match status" value="1"/>
</dbReference>
<evidence type="ECO:0000313" key="3">
    <source>
        <dbReference type="EMBL" id="HGI31000.1"/>
    </source>
</evidence>
<sequence length="106" mass="11403">MLLSTLESIPGKEVREVLGVVCGSTIRARWLGKDIMAALRTLVGGEVKEYTEMLSAARRIALERMVEEARKLGADAVLGVRLATSMVMTGAAEIIAYGTAVKLRNP</sequence>
<accession>A0A7V3YH55</accession>
<protein>
    <recommendedName>
        <fullName evidence="2">UPF0145 protein ENV30_06815</fullName>
    </recommendedName>
</protein>
<dbReference type="PANTHER" id="PTHR34068">
    <property type="entry name" value="UPF0145 PROTEIN YBJQ"/>
    <property type="match status" value="1"/>
</dbReference>
<dbReference type="Gene3D" id="3.30.110.70">
    <property type="entry name" value="Hypothetical protein apc22750. Chain B"/>
    <property type="match status" value="1"/>
</dbReference>
<dbReference type="InterPro" id="IPR002765">
    <property type="entry name" value="UPF0145_YbjQ-like"/>
</dbReference>
<evidence type="ECO:0000256" key="1">
    <source>
        <dbReference type="ARBA" id="ARBA00010751"/>
    </source>
</evidence>
<reference evidence="3" key="1">
    <citation type="journal article" date="2020" name="mSystems">
        <title>Genome- and Community-Level Interaction Insights into Carbon Utilization and Element Cycling Functions of Hydrothermarchaeota in Hydrothermal Sediment.</title>
        <authorList>
            <person name="Zhou Z."/>
            <person name="Liu Y."/>
            <person name="Xu W."/>
            <person name="Pan J."/>
            <person name="Luo Z.H."/>
            <person name="Li M."/>
        </authorList>
    </citation>
    <scope>NUCLEOTIDE SEQUENCE [LARGE SCALE GENOMIC DNA]</scope>
    <source>
        <strain evidence="3">SpSt-747</strain>
    </source>
</reference>
<gene>
    <name evidence="3" type="ORF">ENV30_06815</name>
</gene>
<dbReference type="PANTHER" id="PTHR34068:SF2">
    <property type="entry name" value="UPF0145 PROTEIN SCO3412"/>
    <property type="match status" value="1"/>
</dbReference>
<dbReference type="AlphaFoldDB" id="A0A7V3YH55"/>
<evidence type="ECO:0000256" key="2">
    <source>
        <dbReference type="HAMAP-Rule" id="MF_00338"/>
    </source>
</evidence>
<dbReference type="InterPro" id="IPR035439">
    <property type="entry name" value="UPF0145_dom_sf"/>
</dbReference>
<dbReference type="EMBL" id="DTFV01000099">
    <property type="protein sequence ID" value="HGI31000.1"/>
    <property type="molecule type" value="Genomic_DNA"/>
</dbReference>
<comment type="caution">
    <text evidence="3">The sequence shown here is derived from an EMBL/GenBank/DDBJ whole genome shotgun (WGS) entry which is preliminary data.</text>
</comment>
<proteinExistence type="inferred from homology"/>
<dbReference type="HAMAP" id="MF_00338">
    <property type="entry name" value="UPF0145"/>
    <property type="match status" value="1"/>
</dbReference>
<dbReference type="Pfam" id="PF01906">
    <property type="entry name" value="YbjQ_1"/>
    <property type="match status" value="1"/>
</dbReference>